<name>A0A1H4IEX3_9NOCA</name>
<feature type="compositionally biased region" description="Basic residues" evidence="1">
    <location>
        <begin position="59"/>
        <end position="69"/>
    </location>
</feature>
<dbReference type="AlphaFoldDB" id="A0A1H4IEX3"/>
<feature type="region of interest" description="Disordered" evidence="1">
    <location>
        <begin position="224"/>
        <end position="328"/>
    </location>
</feature>
<feature type="compositionally biased region" description="Basic and acidic residues" evidence="1">
    <location>
        <begin position="248"/>
        <end position="257"/>
    </location>
</feature>
<feature type="region of interest" description="Disordered" evidence="1">
    <location>
        <begin position="150"/>
        <end position="173"/>
    </location>
</feature>
<feature type="region of interest" description="Disordered" evidence="1">
    <location>
        <begin position="57"/>
        <end position="137"/>
    </location>
</feature>
<evidence type="ECO:0000256" key="1">
    <source>
        <dbReference type="SAM" id="MobiDB-lite"/>
    </source>
</evidence>
<reference evidence="3" key="1">
    <citation type="submission" date="2016-10" db="EMBL/GenBank/DDBJ databases">
        <authorList>
            <person name="Varghese N."/>
            <person name="Submissions S."/>
        </authorList>
    </citation>
    <scope>NUCLEOTIDE SEQUENCE [LARGE SCALE GENOMIC DNA]</scope>
    <source>
        <strain evidence="3">DSM 44498</strain>
    </source>
</reference>
<evidence type="ECO:0000313" key="2">
    <source>
        <dbReference type="EMBL" id="SEB31812.1"/>
    </source>
</evidence>
<feature type="region of interest" description="Disordered" evidence="1">
    <location>
        <begin position="1"/>
        <end position="30"/>
    </location>
</feature>
<sequence length="328" mass="36642">MSSLATRSRRTEQRNEWPLRSSSHRRRNRRFPRCTQRRCVGNRNRCPSSCSTATALRARPLRTRARGRAAPRGARAPTRPGRAQAPHRGRRRRPPRCCLGTDTSREHRDQDGNAGRNVLHHTARGRRCGRPSGPRCPKRFVLRQRITGDDRGADRTRSLPRCGGPGRISPYWRAGRDRSSIGVRTGRSPLRLSLRAPARVLTACCSLRPSRSGFIGTGNRARRGFERGSRSSRYMVGAGRGPLPRCRGGPDHHRDTRGCGVGPLLVVGRVGGGRARRPPSTPRNPRPHGHERFYARDVPRHLCRSTPARSVSEGVSQAPAAERLGRRR</sequence>
<evidence type="ECO:0000313" key="3">
    <source>
        <dbReference type="Proteomes" id="UP000183561"/>
    </source>
</evidence>
<proteinExistence type="predicted"/>
<feature type="compositionally biased region" description="Basic and acidic residues" evidence="1">
    <location>
        <begin position="288"/>
        <end position="300"/>
    </location>
</feature>
<feature type="compositionally biased region" description="Basic residues" evidence="1">
    <location>
        <begin position="118"/>
        <end position="129"/>
    </location>
</feature>
<dbReference type="EMBL" id="FNSV01000002">
    <property type="protein sequence ID" value="SEB31812.1"/>
    <property type="molecule type" value="Genomic_DNA"/>
</dbReference>
<feature type="compositionally biased region" description="Low complexity" evidence="1">
    <location>
        <begin position="70"/>
        <end position="84"/>
    </location>
</feature>
<organism evidence="2 3">
    <name type="scientific">Rhodococcus koreensis</name>
    <dbReference type="NCBI Taxonomy" id="99653"/>
    <lineage>
        <taxon>Bacteria</taxon>
        <taxon>Bacillati</taxon>
        <taxon>Actinomycetota</taxon>
        <taxon>Actinomycetes</taxon>
        <taxon>Mycobacteriales</taxon>
        <taxon>Nocardiaceae</taxon>
        <taxon>Rhodococcus</taxon>
    </lineage>
</organism>
<feature type="compositionally biased region" description="Basic residues" evidence="1">
    <location>
        <begin position="85"/>
        <end position="95"/>
    </location>
</feature>
<gene>
    <name evidence="2" type="ORF">SAMN04490239_0442</name>
</gene>
<protein>
    <submittedName>
        <fullName evidence="2">Uncharacterized protein</fullName>
    </submittedName>
</protein>
<accession>A0A1H4IEX3</accession>
<keyword evidence="3" id="KW-1185">Reference proteome</keyword>
<dbReference type="Proteomes" id="UP000183561">
    <property type="component" value="Unassembled WGS sequence"/>
</dbReference>